<dbReference type="Proteomes" id="UP000192596">
    <property type="component" value="Unassembled WGS sequence"/>
</dbReference>
<gene>
    <name evidence="3" type="ORF">B0A48_01808</name>
</gene>
<dbReference type="STRING" id="1507870.A0A1V8TQC0"/>
<dbReference type="PANTHER" id="PTHR15092">
    <property type="entry name" value="POLY A -SPECIFIC RIBONUCLEASE/TARGET OF EGR1, MEMBER 1"/>
    <property type="match status" value="1"/>
</dbReference>
<dbReference type="GO" id="GO:0000289">
    <property type="term" value="P:nuclear-transcribed mRNA poly(A) tail shortening"/>
    <property type="evidence" value="ECO:0007669"/>
    <property type="project" value="TreeGrafter"/>
</dbReference>
<evidence type="ECO:0000256" key="1">
    <source>
        <dbReference type="ARBA" id="ARBA00008372"/>
    </source>
</evidence>
<dbReference type="GO" id="GO:0005634">
    <property type="term" value="C:nucleus"/>
    <property type="evidence" value="ECO:0007669"/>
    <property type="project" value="TreeGrafter"/>
</dbReference>
<feature type="compositionally biased region" description="Polar residues" evidence="2">
    <location>
        <begin position="503"/>
        <end position="512"/>
    </location>
</feature>
<dbReference type="GO" id="GO:1990431">
    <property type="term" value="P:priRNA 3'-end processing"/>
    <property type="evidence" value="ECO:0007669"/>
    <property type="project" value="TreeGrafter"/>
</dbReference>
<evidence type="ECO:0000313" key="3">
    <source>
        <dbReference type="EMBL" id="OQO13579.1"/>
    </source>
</evidence>
<dbReference type="AlphaFoldDB" id="A0A1V8TQC0"/>
<dbReference type="PANTHER" id="PTHR15092:SF22">
    <property type="entry name" value="POLY(A)-SPECIFIC RIBONUCLEASE PNLDC1"/>
    <property type="match status" value="1"/>
</dbReference>
<feature type="region of interest" description="Disordered" evidence="2">
    <location>
        <begin position="487"/>
        <end position="512"/>
    </location>
</feature>
<comment type="similarity">
    <text evidence="1">Belongs to the CAF1 family.</text>
</comment>
<name>A0A1V8TQC0_9PEZI</name>
<dbReference type="InterPro" id="IPR051181">
    <property type="entry name" value="CAF1_poly(A)_ribonucleases"/>
</dbReference>
<sequence length="627" mass="69638">MDVNKTSFYPLILDILADISESHFVAFDLELSGVPVKQTGTKRRAGRATLQERYVEVKEAAEKYTILQIGLTCVTEDAETGKYICKPYNFELTPLVDVPGLDLERDFSFSSSATDFLIRVGYDFSKPFSVGIPYMAPDEIRQARESHANRQDKSAIQDLQLKESDVESLALLQRVRSQINTWLADGSPEAESYITITPVATTSLGEDTPEMTRFARRLIHQVVRAEYPKLVTVSRRGGIQIVHFVQEREARILADRKAELKERIGRQKGFSWIVESLLGINISDFNLRLCATDKVTGEAVYADMDEYNAHFHRAEFKLRSRPRVMVGHNCFLDLVYIYRTFIGPLPDSVDEFSKLMHKHWPLIVDTKYMATHNCGDINPASSLGEIATQLEHSEIHIDELDPLHSKYQDVQVFHEAGFDSWLTAQIAIRLSMKLEREGAYVEDVDDEQGGVELGSHMRKPSIVSSAVATGQGLLSAAVKAFNLGSAGPATGPRDASNIKDAESPSTSNEMPQANKSYAQASIPIPQKTPTKPANASLSLSPQAEAFVPSSLGNNWIKGGDPAIGAVAEDDLFKIDPNKKAGYQPTKQEIRGIEGGMPRFTADFWRVYGNRLRVFGTEEGVCVLQGTE</sequence>
<dbReference type="InterPro" id="IPR036397">
    <property type="entry name" value="RNaseH_sf"/>
</dbReference>
<evidence type="ECO:0000313" key="4">
    <source>
        <dbReference type="Proteomes" id="UP000192596"/>
    </source>
</evidence>
<dbReference type="Pfam" id="PF04857">
    <property type="entry name" value="CAF1"/>
    <property type="match status" value="1"/>
</dbReference>
<dbReference type="InParanoid" id="A0A1V8TQC0"/>
<dbReference type="GO" id="GO:0000175">
    <property type="term" value="F:3'-5'-RNA exonuclease activity"/>
    <property type="evidence" value="ECO:0007669"/>
    <property type="project" value="TreeGrafter"/>
</dbReference>
<dbReference type="InterPro" id="IPR012337">
    <property type="entry name" value="RNaseH-like_sf"/>
</dbReference>
<dbReference type="InterPro" id="IPR006941">
    <property type="entry name" value="RNase_CAF1"/>
</dbReference>
<proteinExistence type="inferred from homology"/>
<comment type="caution">
    <text evidence="3">The sequence shown here is derived from an EMBL/GenBank/DDBJ whole genome shotgun (WGS) entry which is preliminary data.</text>
</comment>
<organism evidence="3 4">
    <name type="scientific">Cryoendolithus antarcticus</name>
    <dbReference type="NCBI Taxonomy" id="1507870"/>
    <lineage>
        <taxon>Eukaryota</taxon>
        <taxon>Fungi</taxon>
        <taxon>Dikarya</taxon>
        <taxon>Ascomycota</taxon>
        <taxon>Pezizomycotina</taxon>
        <taxon>Dothideomycetes</taxon>
        <taxon>Dothideomycetidae</taxon>
        <taxon>Cladosporiales</taxon>
        <taxon>Cladosporiaceae</taxon>
        <taxon>Cryoendolithus</taxon>
    </lineage>
</organism>
<dbReference type="SUPFAM" id="SSF53098">
    <property type="entry name" value="Ribonuclease H-like"/>
    <property type="match status" value="1"/>
</dbReference>
<dbReference type="OrthoDB" id="1432093at2759"/>
<keyword evidence="4" id="KW-1185">Reference proteome</keyword>
<accession>A0A1V8TQC0</accession>
<dbReference type="GO" id="GO:1990432">
    <property type="term" value="P:siRNA 3'-end processing"/>
    <property type="evidence" value="ECO:0007669"/>
    <property type="project" value="TreeGrafter"/>
</dbReference>
<evidence type="ECO:0008006" key="5">
    <source>
        <dbReference type="Google" id="ProtNLM"/>
    </source>
</evidence>
<reference evidence="4" key="1">
    <citation type="submission" date="2017-03" db="EMBL/GenBank/DDBJ databases">
        <title>Genomes of endolithic fungi from Antarctica.</title>
        <authorList>
            <person name="Coleine C."/>
            <person name="Masonjones S."/>
            <person name="Stajich J.E."/>
        </authorList>
    </citation>
    <scope>NUCLEOTIDE SEQUENCE [LARGE SCALE GENOMIC DNA]</scope>
    <source>
        <strain evidence="4">CCFEE 5527</strain>
    </source>
</reference>
<dbReference type="GO" id="GO:0003723">
    <property type="term" value="F:RNA binding"/>
    <property type="evidence" value="ECO:0007669"/>
    <property type="project" value="TreeGrafter"/>
</dbReference>
<dbReference type="Gene3D" id="3.30.420.10">
    <property type="entry name" value="Ribonuclease H-like superfamily/Ribonuclease H"/>
    <property type="match status" value="2"/>
</dbReference>
<protein>
    <recommendedName>
        <fullName evidence="5">CAF1-domain-containing protein</fullName>
    </recommendedName>
</protein>
<dbReference type="EMBL" id="NAJO01000003">
    <property type="protein sequence ID" value="OQO13579.1"/>
    <property type="molecule type" value="Genomic_DNA"/>
</dbReference>
<evidence type="ECO:0000256" key="2">
    <source>
        <dbReference type="SAM" id="MobiDB-lite"/>
    </source>
</evidence>